<sequence length="85" mass="8628">MGRRRFLTVTAAAAALAFGTSLPARGAAGSRELDAARIGSDPFTLGVAAGDPSGTRRSGSPASRARPGGPFLSSVARNERETDII</sequence>
<evidence type="ECO:0000313" key="3">
    <source>
        <dbReference type="EMBL" id="KUM90945.1"/>
    </source>
</evidence>
<evidence type="ECO:0000256" key="1">
    <source>
        <dbReference type="SAM" id="MobiDB-lite"/>
    </source>
</evidence>
<protein>
    <submittedName>
        <fullName evidence="3">Uncharacterized protein</fullName>
    </submittedName>
</protein>
<organism evidence="3 4">
    <name type="scientific">Streptomyces pseudovenezuelae</name>
    <dbReference type="NCBI Taxonomy" id="67350"/>
    <lineage>
        <taxon>Bacteria</taxon>
        <taxon>Bacillati</taxon>
        <taxon>Actinomycetota</taxon>
        <taxon>Actinomycetes</taxon>
        <taxon>Kitasatosporales</taxon>
        <taxon>Streptomycetaceae</taxon>
        <taxon>Streptomyces</taxon>
        <taxon>Streptomyces aurantiacus group</taxon>
    </lineage>
</organism>
<accession>A0A101ND82</accession>
<dbReference type="AlphaFoldDB" id="A0A101ND82"/>
<dbReference type="EMBL" id="LMWM01000003">
    <property type="protein sequence ID" value="KUM90945.1"/>
    <property type="molecule type" value="Genomic_DNA"/>
</dbReference>
<dbReference type="Proteomes" id="UP000053039">
    <property type="component" value="Unassembled WGS sequence"/>
</dbReference>
<comment type="caution">
    <text evidence="3">The sequence shown here is derived from an EMBL/GenBank/DDBJ whole genome shotgun (WGS) entry which is preliminary data.</text>
</comment>
<feature type="region of interest" description="Disordered" evidence="1">
    <location>
        <begin position="46"/>
        <end position="85"/>
    </location>
</feature>
<evidence type="ECO:0000313" key="4">
    <source>
        <dbReference type="Proteomes" id="UP000053039"/>
    </source>
</evidence>
<feature type="chain" id="PRO_5007101397" evidence="2">
    <location>
        <begin position="27"/>
        <end position="85"/>
    </location>
</feature>
<keyword evidence="2" id="KW-0732">Signal</keyword>
<proteinExistence type="predicted"/>
<gene>
    <name evidence="3" type="ORF">AQI94_03965</name>
</gene>
<reference evidence="3 4" key="1">
    <citation type="submission" date="2015-10" db="EMBL/GenBank/DDBJ databases">
        <title>Draft genome sequence of Streptomyces pseudovenezuelae DSM 40212, type strain for the species Streptomyces pseudovenezuelae.</title>
        <authorList>
            <person name="Ruckert C."/>
            <person name="Winkler A."/>
            <person name="Kalinowski J."/>
            <person name="Kampfer P."/>
            <person name="Glaeser S."/>
        </authorList>
    </citation>
    <scope>NUCLEOTIDE SEQUENCE [LARGE SCALE GENOMIC DNA]</scope>
    <source>
        <strain evidence="3 4">DSM 40212</strain>
    </source>
</reference>
<evidence type="ECO:0000256" key="2">
    <source>
        <dbReference type="SAM" id="SignalP"/>
    </source>
</evidence>
<feature type="compositionally biased region" description="Low complexity" evidence="1">
    <location>
        <begin position="52"/>
        <end position="70"/>
    </location>
</feature>
<feature type="signal peptide" evidence="2">
    <location>
        <begin position="1"/>
        <end position="26"/>
    </location>
</feature>
<name>A0A101ND82_9ACTN</name>